<evidence type="ECO:0000313" key="1">
    <source>
        <dbReference type="EMBL" id="KII62056.1"/>
    </source>
</evidence>
<proteinExistence type="predicted"/>
<evidence type="ECO:0008006" key="3">
    <source>
        <dbReference type="Google" id="ProtNLM"/>
    </source>
</evidence>
<sequence length="190" mass="21565">MDACPLELLTEQYPPLNEEHLCVYFMEVFEHFLSSGIHECIFIMDNGPDHAAREWPHGNIPSTILAFPQPIKNLFSKWKKTVKTSSPRSEADLFNQCTQAIPLNETPIKPYPMKVFLKDGISLVKGSILMKGREHLASRKNDAVKISMNPTTKYAAFITGHIIRVPIFIRKLGTIIKKCELKKRSTGENV</sequence>
<dbReference type="Proteomes" id="UP000031668">
    <property type="component" value="Unassembled WGS sequence"/>
</dbReference>
<dbReference type="AlphaFoldDB" id="A0A0C2MKB4"/>
<organism evidence="1 2">
    <name type="scientific">Thelohanellus kitauei</name>
    <name type="common">Myxosporean</name>
    <dbReference type="NCBI Taxonomy" id="669202"/>
    <lineage>
        <taxon>Eukaryota</taxon>
        <taxon>Metazoa</taxon>
        <taxon>Cnidaria</taxon>
        <taxon>Myxozoa</taxon>
        <taxon>Myxosporea</taxon>
        <taxon>Bivalvulida</taxon>
        <taxon>Platysporina</taxon>
        <taxon>Myxobolidae</taxon>
        <taxon>Thelohanellus</taxon>
    </lineage>
</organism>
<accession>A0A0C2MKB4</accession>
<name>A0A0C2MKB4_THEKT</name>
<comment type="caution">
    <text evidence="1">The sequence shown here is derived from an EMBL/GenBank/DDBJ whole genome shotgun (WGS) entry which is preliminary data.</text>
</comment>
<dbReference type="EMBL" id="JWZT01005123">
    <property type="protein sequence ID" value="KII62056.1"/>
    <property type="molecule type" value="Genomic_DNA"/>
</dbReference>
<gene>
    <name evidence="1" type="ORF">RF11_07932</name>
</gene>
<reference evidence="1 2" key="1">
    <citation type="journal article" date="2014" name="Genome Biol. Evol.">
        <title>The genome of the myxosporean Thelohanellus kitauei shows adaptations to nutrient acquisition within its fish host.</title>
        <authorList>
            <person name="Yang Y."/>
            <person name="Xiong J."/>
            <person name="Zhou Z."/>
            <person name="Huo F."/>
            <person name="Miao W."/>
            <person name="Ran C."/>
            <person name="Liu Y."/>
            <person name="Zhang J."/>
            <person name="Feng J."/>
            <person name="Wang M."/>
            <person name="Wang M."/>
            <person name="Wang L."/>
            <person name="Yao B."/>
        </authorList>
    </citation>
    <scope>NUCLEOTIDE SEQUENCE [LARGE SCALE GENOMIC DNA]</scope>
    <source>
        <strain evidence="1">Wuqing</strain>
    </source>
</reference>
<keyword evidence="2" id="KW-1185">Reference proteome</keyword>
<protein>
    <recommendedName>
        <fullName evidence="3">Tc1-like transposase DDE domain-containing protein</fullName>
    </recommendedName>
</protein>
<evidence type="ECO:0000313" key="2">
    <source>
        <dbReference type="Proteomes" id="UP000031668"/>
    </source>
</evidence>